<accession>A0A5N7DMD7</accession>
<dbReference type="InterPro" id="IPR013830">
    <property type="entry name" value="SGNH_hydro"/>
</dbReference>
<reference evidence="2 3" key="1">
    <citation type="submission" date="2019-04" db="EMBL/GenBank/DDBJ databases">
        <authorList>
            <consortium name="DOE Joint Genome Institute"/>
            <person name="Mondo S."/>
            <person name="Kjaerbolling I."/>
            <person name="Vesth T."/>
            <person name="Frisvad J.C."/>
            <person name="Nybo J.L."/>
            <person name="Theobald S."/>
            <person name="Kildgaard S."/>
            <person name="Isbrandt T."/>
            <person name="Kuo A."/>
            <person name="Sato A."/>
            <person name="Lyhne E.K."/>
            <person name="Kogle M.E."/>
            <person name="Wiebenga A."/>
            <person name="Kun R.S."/>
            <person name="Lubbers R.J."/>
            <person name="Makela M.R."/>
            <person name="Barry K."/>
            <person name="Chovatia M."/>
            <person name="Clum A."/>
            <person name="Daum C."/>
            <person name="Haridas S."/>
            <person name="He G."/>
            <person name="LaButti K."/>
            <person name="Lipzen A."/>
            <person name="Riley R."/>
            <person name="Salamov A."/>
            <person name="Simmons B.A."/>
            <person name="Magnuson J.K."/>
            <person name="Henrissat B."/>
            <person name="Mortensen U.H."/>
            <person name="Larsen T.O."/>
            <person name="Devries R.P."/>
            <person name="Grigoriev I.V."/>
            <person name="Machida M."/>
            <person name="Baker S.E."/>
            <person name="Andersen M.R."/>
            <person name="Cantor M.N."/>
            <person name="Hua S.X."/>
        </authorList>
    </citation>
    <scope>NUCLEOTIDE SEQUENCE [LARGE SCALE GENOMIC DNA]</scope>
    <source>
        <strain evidence="2 3">CBS 119388</strain>
    </source>
</reference>
<evidence type="ECO:0000259" key="1">
    <source>
        <dbReference type="Pfam" id="PF13472"/>
    </source>
</evidence>
<dbReference type="SUPFAM" id="SSF52266">
    <property type="entry name" value="SGNH hydrolase"/>
    <property type="match status" value="1"/>
</dbReference>
<evidence type="ECO:0000313" key="3">
    <source>
        <dbReference type="Proteomes" id="UP000325579"/>
    </source>
</evidence>
<dbReference type="PANTHER" id="PTHR14209:SF19">
    <property type="entry name" value="ISOAMYL ACETATE-HYDROLYZING ESTERASE 1 HOMOLOG"/>
    <property type="match status" value="1"/>
</dbReference>
<dbReference type="Proteomes" id="UP000325579">
    <property type="component" value="Unassembled WGS sequence"/>
</dbReference>
<dbReference type="GeneID" id="43675530"/>
<sequence>MAAKEEALYKPYDQFILFGDSITQMSSDPHMGFGLFAGLQDAYSRRLDVINRGFGGYTSGHAIKVFPKFFPTPEKATVRFMTIFFGANDACLPGSPQHVPLDVYKENLTRIIQHPATVAQNPHILLLTPPPINEYQLQGFDESKGNAHPSRTAAFTKQYAEAAREVGASLDIPVVDIWKAFMSAVGWKVGEPLPGSRDLPNLDQFARFFTDGLYCSFRLRSVSDILTYGKGLHLTADGYRIVFDAIMETIRAKWPEEEPSAMDMVHPPWLEAPR</sequence>
<dbReference type="InterPro" id="IPR036514">
    <property type="entry name" value="SGNH_hydro_sf"/>
</dbReference>
<dbReference type="InterPro" id="IPR045136">
    <property type="entry name" value="Iah1-like"/>
</dbReference>
<name>A0A5N7DMD7_9EURO</name>
<proteinExistence type="predicted"/>
<dbReference type="PANTHER" id="PTHR14209">
    <property type="entry name" value="ISOAMYL ACETATE-HYDROLYZING ESTERASE 1"/>
    <property type="match status" value="1"/>
</dbReference>
<keyword evidence="2" id="KW-0378">Hydrolase</keyword>
<gene>
    <name evidence="2" type="ORF">BDV37DRAFT_5318</name>
</gene>
<dbReference type="RefSeq" id="XP_031944931.1">
    <property type="nucleotide sequence ID" value="XM_032090839.1"/>
</dbReference>
<evidence type="ECO:0000313" key="2">
    <source>
        <dbReference type="EMBL" id="KAE8407612.1"/>
    </source>
</evidence>
<feature type="domain" description="SGNH hydrolase-type esterase" evidence="1">
    <location>
        <begin position="17"/>
        <end position="241"/>
    </location>
</feature>
<dbReference type="CDD" id="cd01838">
    <property type="entry name" value="Isoamyl_acetate_hydrolase_like"/>
    <property type="match status" value="1"/>
</dbReference>
<dbReference type="GO" id="GO:0016787">
    <property type="term" value="F:hydrolase activity"/>
    <property type="evidence" value="ECO:0007669"/>
    <property type="project" value="UniProtKB-KW"/>
</dbReference>
<keyword evidence="3" id="KW-1185">Reference proteome</keyword>
<dbReference type="Gene3D" id="3.40.50.1110">
    <property type="entry name" value="SGNH hydrolase"/>
    <property type="match status" value="1"/>
</dbReference>
<dbReference type="AlphaFoldDB" id="A0A5N7DMD7"/>
<dbReference type="OrthoDB" id="671439at2759"/>
<protein>
    <submittedName>
        <fullName evidence="2">SGNH hydrolase-type esterase domain-containing protein</fullName>
    </submittedName>
</protein>
<organism evidence="2 3">
    <name type="scientific">Aspergillus pseudonomiae</name>
    <dbReference type="NCBI Taxonomy" id="1506151"/>
    <lineage>
        <taxon>Eukaryota</taxon>
        <taxon>Fungi</taxon>
        <taxon>Dikarya</taxon>
        <taxon>Ascomycota</taxon>
        <taxon>Pezizomycotina</taxon>
        <taxon>Eurotiomycetes</taxon>
        <taxon>Eurotiomycetidae</taxon>
        <taxon>Eurotiales</taxon>
        <taxon>Aspergillaceae</taxon>
        <taxon>Aspergillus</taxon>
        <taxon>Aspergillus subgen. Circumdati</taxon>
    </lineage>
</organism>
<dbReference type="Pfam" id="PF13472">
    <property type="entry name" value="Lipase_GDSL_2"/>
    <property type="match status" value="1"/>
</dbReference>
<dbReference type="EMBL" id="ML736747">
    <property type="protein sequence ID" value="KAE8407612.1"/>
    <property type="molecule type" value="Genomic_DNA"/>
</dbReference>